<dbReference type="GO" id="GO:0046025">
    <property type="term" value="F:precorrin-6Y C5,15-methyltransferase (decarboxylating) activity"/>
    <property type="evidence" value="ECO:0007669"/>
    <property type="project" value="UniProtKB-EC"/>
</dbReference>
<dbReference type="GO" id="GO:0032259">
    <property type="term" value="P:methylation"/>
    <property type="evidence" value="ECO:0007669"/>
    <property type="project" value="UniProtKB-KW"/>
</dbReference>
<reference evidence="1 2" key="1">
    <citation type="submission" date="2017-02" db="EMBL/GenBank/DDBJ databases">
        <title>Complete genome sequences of Mycobacterium kansasii strains isolated from rhesus macaques.</title>
        <authorList>
            <person name="Panda A."/>
            <person name="Nagaraj S."/>
            <person name="Zhao X."/>
            <person name="Tettelin H."/>
            <person name="Detolla L.J."/>
        </authorList>
    </citation>
    <scope>NUCLEOTIDE SEQUENCE [LARGE SCALE GENOMIC DNA]</scope>
    <source>
        <strain evidence="1 2">11-3813</strain>
    </source>
</reference>
<dbReference type="EMBL" id="MVBM01000004">
    <property type="protein sequence ID" value="OOK74172.1"/>
    <property type="molecule type" value="Genomic_DNA"/>
</dbReference>
<sequence length="43" mass="5072">MNSQYGGELRRFQHYHSEPLGGFTGWHPQRPVTQWTVTKVTKQ</sequence>
<keyword evidence="1" id="KW-0489">Methyltransferase</keyword>
<gene>
    <name evidence="1" type="primary">cobL</name>
    <name evidence="1" type="ORF">BZL30_4514</name>
</gene>
<proteinExistence type="predicted"/>
<dbReference type="Gene3D" id="3.40.50.150">
    <property type="entry name" value="Vaccinia Virus protein VP39"/>
    <property type="match status" value="1"/>
</dbReference>
<keyword evidence="1" id="KW-0808">Transferase</keyword>
<organism evidence="1 2">
    <name type="scientific">Mycobacterium kansasii</name>
    <dbReference type="NCBI Taxonomy" id="1768"/>
    <lineage>
        <taxon>Bacteria</taxon>
        <taxon>Bacillati</taxon>
        <taxon>Actinomycetota</taxon>
        <taxon>Actinomycetes</taxon>
        <taxon>Mycobacteriales</taxon>
        <taxon>Mycobacteriaceae</taxon>
        <taxon>Mycobacterium</taxon>
    </lineage>
</organism>
<evidence type="ECO:0000313" key="2">
    <source>
        <dbReference type="Proteomes" id="UP000189229"/>
    </source>
</evidence>
<comment type="caution">
    <text evidence="1">The sequence shown here is derived from an EMBL/GenBank/DDBJ whole genome shotgun (WGS) entry which is preliminary data.</text>
</comment>
<protein>
    <submittedName>
        <fullName evidence="1">Precorrin-6y c5,15-methyltransferase domain protein</fullName>
        <ecNumber evidence="1">2.1.1.132</ecNumber>
    </submittedName>
</protein>
<evidence type="ECO:0000313" key="1">
    <source>
        <dbReference type="EMBL" id="OOK74172.1"/>
    </source>
</evidence>
<dbReference type="Proteomes" id="UP000189229">
    <property type="component" value="Unassembled WGS sequence"/>
</dbReference>
<dbReference type="AlphaFoldDB" id="A0A1V3X4X4"/>
<dbReference type="EC" id="2.1.1.132" evidence="1"/>
<name>A0A1V3X4X4_MYCKA</name>
<dbReference type="InterPro" id="IPR029063">
    <property type="entry name" value="SAM-dependent_MTases_sf"/>
</dbReference>
<accession>A0A1V3X4X4</accession>